<dbReference type="InterPro" id="IPR036055">
    <property type="entry name" value="LDL_receptor-like_sf"/>
</dbReference>
<evidence type="ECO:0000313" key="5">
    <source>
        <dbReference type="EMBL" id="CAL5140949.1"/>
    </source>
</evidence>
<feature type="signal peptide" evidence="4">
    <location>
        <begin position="1"/>
        <end position="17"/>
    </location>
</feature>
<dbReference type="InterPro" id="IPR002172">
    <property type="entry name" value="LDrepeatLR_classA_rpt"/>
</dbReference>
<dbReference type="CDD" id="cd00112">
    <property type="entry name" value="LDLa"/>
    <property type="match status" value="1"/>
</dbReference>
<reference evidence="5" key="1">
    <citation type="submission" date="2024-06" db="EMBL/GenBank/DDBJ databases">
        <authorList>
            <person name="Liu X."/>
            <person name="Lenzi L."/>
            <person name="Haldenby T S."/>
            <person name="Uol C."/>
        </authorList>
    </citation>
    <scope>NUCLEOTIDE SEQUENCE</scope>
</reference>
<feature type="transmembrane region" description="Helical" evidence="3">
    <location>
        <begin position="325"/>
        <end position="347"/>
    </location>
</feature>
<dbReference type="Gene3D" id="4.10.400.10">
    <property type="entry name" value="Low-density Lipoprotein Receptor"/>
    <property type="match status" value="1"/>
</dbReference>
<comment type="caution">
    <text evidence="5">The sequence shown here is derived from an EMBL/GenBank/DDBJ whole genome shotgun (WGS) entry which is preliminary data.</text>
</comment>
<evidence type="ECO:0000256" key="1">
    <source>
        <dbReference type="ARBA" id="ARBA00023157"/>
    </source>
</evidence>
<keyword evidence="1" id="KW-1015">Disulfide bond</keyword>
<evidence type="ECO:0000256" key="2">
    <source>
        <dbReference type="SAM" id="MobiDB-lite"/>
    </source>
</evidence>
<accession>A0AAV2TZT1</accession>
<evidence type="ECO:0000256" key="4">
    <source>
        <dbReference type="SAM" id="SignalP"/>
    </source>
</evidence>
<dbReference type="EMBL" id="CAXLJL010000822">
    <property type="protein sequence ID" value="CAL5140949.1"/>
    <property type="molecule type" value="Genomic_DNA"/>
</dbReference>
<dbReference type="AlphaFoldDB" id="A0AAV2TZT1"/>
<dbReference type="CDD" id="cd12087">
    <property type="entry name" value="TM_EGFR-like"/>
    <property type="match status" value="1"/>
</dbReference>
<keyword evidence="3" id="KW-0812">Transmembrane</keyword>
<gene>
    <name evidence="5" type="ORF">CDAUBV1_LOCUS16243</name>
</gene>
<sequence length="401" mass="44121">MCLSPSILFLIVRVCLSASSDEWLSRRKTSSAVLPSPDTEPDASDNLYSAVNVTLFPTRSSALGYYRFIPASFWIGIESGNHSVHPTVAENSSLSPDDDLTQLPDLSLWKDSSVLILSITKMNFSGHIPAKCPRLRICGTPSGTPLQKHALEYTGDEPMCHKGLGEISAYCYDEMPPVSHNIFPLTFGLSVSVTSLGDHPDEYNSTLKFVASSGYRLAPDTYTCPAGLFPCGVPSDISEPRSPGVQWQYRICLPNGLWCDGVINCPDDEGSDEKYCGERSEPENTAFKKGDDESHILQEHLNHFASWALRRAGYPGVARSASVQMLVVIVVGALFFLIAVVGSLILVRRKRRNFSRPQRERGFDNSRLDSEKKEPLIPSCSVPENDRSKSTDDSQPDIAVK</sequence>
<dbReference type="Proteomes" id="UP001497525">
    <property type="component" value="Unassembled WGS sequence"/>
</dbReference>
<protein>
    <recommendedName>
        <fullName evidence="7">CUB domain-containing protein</fullName>
    </recommendedName>
</protein>
<organism evidence="5 6">
    <name type="scientific">Calicophoron daubneyi</name>
    <name type="common">Rumen fluke</name>
    <name type="synonym">Paramphistomum daubneyi</name>
    <dbReference type="NCBI Taxonomy" id="300641"/>
    <lineage>
        <taxon>Eukaryota</taxon>
        <taxon>Metazoa</taxon>
        <taxon>Spiralia</taxon>
        <taxon>Lophotrochozoa</taxon>
        <taxon>Platyhelminthes</taxon>
        <taxon>Trematoda</taxon>
        <taxon>Digenea</taxon>
        <taxon>Plagiorchiida</taxon>
        <taxon>Pronocephalata</taxon>
        <taxon>Paramphistomoidea</taxon>
        <taxon>Paramphistomidae</taxon>
        <taxon>Calicophoron</taxon>
    </lineage>
</organism>
<feature type="region of interest" description="Disordered" evidence="2">
    <location>
        <begin position="356"/>
        <end position="401"/>
    </location>
</feature>
<dbReference type="SMART" id="SM00192">
    <property type="entry name" value="LDLa"/>
    <property type="match status" value="1"/>
</dbReference>
<evidence type="ECO:0008006" key="7">
    <source>
        <dbReference type="Google" id="ProtNLM"/>
    </source>
</evidence>
<keyword evidence="3" id="KW-0472">Membrane</keyword>
<keyword evidence="3" id="KW-1133">Transmembrane helix</keyword>
<evidence type="ECO:0000313" key="6">
    <source>
        <dbReference type="Proteomes" id="UP001497525"/>
    </source>
</evidence>
<feature type="compositionally biased region" description="Basic and acidic residues" evidence="2">
    <location>
        <begin position="357"/>
        <end position="375"/>
    </location>
</feature>
<evidence type="ECO:0000256" key="3">
    <source>
        <dbReference type="SAM" id="Phobius"/>
    </source>
</evidence>
<feature type="chain" id="PRO_5043932081" description="CUB domain-containing protein" evidence="4">
    <location>
        <begin position="18"/>
        <end position="401"/>
    </location>
</feature>
<name>A0AAV2TZT1_CALDB</name>
<proteinExistence type="predicted"/>
<keyword evidence="4" id="KW-0732">Signal</keyword>